<name>A0AAV1BE28_VICFA</name>
<reference evidence="1 2" key="1">
    <citation type="submission" date="2023-01" db="EMBL/GenBank/DDBJ databases">
        <authorList>
            <person name="Kreplak J."/>
        </authorList>
    </citation>
    <scope>NUCLEOTIDE SEQUENCE [LARGE SCALE GENOMIC DNA]</scope>
</reference>
<keyword evidence="2" id="KW-1185">Reference proteome</keyword>
<accession>A0AAV1BE28</accession>
<evidence type="ECO:0000313" key="2">
    <source>
        <dbReference type="Proteomes" id="UP001157006"/>
    </source>
</evidence>
<evidence type="ECO:0000313" key="1">
    <source>
        <dbReference type="EMBL" id="CAI8619977.1"/>
    </source>
</evidence>
<dbReference type="EMBL" id="OX451741">
    <property type="protein sequence ID" value="CAI8619977.1"/>
    <property type="molecule type" value="Genomic_DNA"/>
</dbReference>
<dbReference type="Proteomes" id="UP001157006">
    <property type="component" value="Chromosome 6"/>
</dbReference>
<sequence length="129" mass="14162">MAIAYLILLEADLLRIQDLLNNGFSCVETCYAKNRANIRGRPDTSNYGTESDDYPLEEIEETPASQTMERALQTDFCKAKAADGSCAPVEGCSKGSAGERIKHFPATSFWILIDQCQTRPTVGHVSVTL</sequence>
<gene>
    <name evidence="1" type="ORF">VFH_VI197000</name>
</gene>
<dbReference type="AlphaFoldDB" id="A0AAV1BE28"/>
<proteinExistence type="predicted"/>
<protein>
    <submittedName>
        <fullName evidence="1">Uncharacterized protein</fullName>
    </submittedName>
</protein>
<organism evidence="1 2">
    <name type="scientific">Vicia faba</name>
    <name type="common">Broad bean</name>
    <name type="synonym">Faba vulgaris</name>
    <dbReference type="NCBI Taxonomy" id="3906"/>
    <lineage>
        <taxon>Eukaryota</taxon>
        <taxon>Viridiplantae</taxon>
        <taxon>Streptophyta</taxon>
        <taxon>Embryophyta</taxon>
        <taxon>Tracheophyta</taxon>
        <taxon>Spermatophyta</taxon>
        <taxon>Magnoliopsida</taxon>
        <taxon>eudicotyledons</taxon>
        <taxon>Gunneridae</taxon>
        <taxon>Pentapetalae</taxon>
        <taxon>rosids</taxon>
        <taxon>fabids</taxon>
        <taxon>Fabales</taxon>
        <taxon>Fabaceae</taxon>
        <taxon>Papilionoideae</taxon>
        <taxon>50 kb inversion clade</taxon>
        <taxon>NPAAA clade</taxon>
        <taxon>Hologalegina</taxon>
        <taxon>IRL clade</taxon>
        <taxon>Fabeae</taxon>
        <taxon>Vicia</taxon>
    </lineage>
</organism>